<feature type="non-terminal residue" evidence="1">
    <location>
        <position position="1"/>
    </location>
</feature>
<protein>
    <submittedName>
        <fullName evidence="1">Uncharacterized protein</fullName>
    </submittedName>
</protein>
<dbReference type="EMBL" id="JAJJMA010090855">
    <property type="protein sequence ID" value="MCL7029490.1"/>
    <property type="molecule type" value="Genomic_DNA"/>
</dbReference>
<name>A0AA41S6L2_PAPNU</name>
<evidence type="ECO:0000313" key="1">
    <source>
        <dbReference type="EMBL" id="MCL7029490.1"/>
    </source>
</evidence>
<dbReference type="AlphaFoldDB" id="A0AA41S6L2"/>
<accession>A0AA41S6L2</accession>
<proteinExistence type="predicted"/>
<keyword evidence="2" id="KW-1185">Reference proteome</keyword>
<sequence length="96" mass="11035">METLSIRDGPELSLKDQEEMKIMARLRDRLNARHLYVMERSAKAEGREFKRPDAEYAGYDCLLLTPKQLDRCFFKSSGASSFEKALTDCQRANGVE</sequence>
<organism evidence="1 2">
    <name type="scientific">Papaver nudicaule</name>
    <name type="common">Iceland poppy</name>
    <dbReference type="NCBI Taxonomy" id="74823"/>
    <lineage>
        <taxon>Eukaryota</taxon>
        <taxon>Viridiplantae</taxon>
        <taxon>Streptophyta</taxon>
        <taxon>Embryophyta</taxon>
        <taxon>Tracheophyta</taxon>
        <taxon>Spermatophyta</taxon>
        <taxon>Magnoliopsida</taxon>
        <taxon>Ranunculales</taxon>
        <taxon>Papaveraceae</taxon>
        <taxon>Papaveroideae</taxon>
        <taxon>Papaver</taxon>
    </lineage>
</organism>
<evidence type="ECO:0000313" key="2">
    <source>
        <dbReference type="Proteomes" id="UP001177140"/>
    </source>
</evidence>
<reference evidence="1" key="1">
    <citation type="submission" date="2022-03" db="EMBL/GenBank/DDBJ databases">
        <title>A functionally conserved STORR gene fusion in Papaver species that diverged 16.8 million years ago.</title>
        <authorList>
            <person name="Catania T."/>
        </authorList>
    </citation>
    <scope>NUCLEOTIDE SEQUENCE</scope>
    <source>
        <strain evidence="1">S-191538</strain>
    </source>
</reference>
<dbReference type="Proteomes" id="UP001177140">
    <property type="component" value="Unassembled WGS sequence"/>
</dbReference>
<gene>
    <name evidence="1" type="ORF">MKW94_025813</name>
</gene>
<comment type="caution">
    <text evidence="1">The sequence shown here is derived from an EMBL/GenBank/DDBJ whole genome shotgun (WGS) entry which is preliminary data.</text>
</comment>